<reference evidence="2 3" key="1">
    <citation type="submission" date="2015-09" db="EMBL/GenBank/DDBJ databases">
        <title>Atta colombica WGS genome.</title>
        <authorList>
            <person name="Nygaard S."/>
            <person name="Hu H."/>
            <person name="Boomsma J."/>
            <person name="Zhang G."/>
        </authorList>
    </citation>
    <scope>NUCLEOTIDE SEQUENCE [LARGE SCALE GENOMIC DNA]</scope>
    <source>
        <strain evidence="2">Treedump-2</strain>
        <tissue evidence="2">Whole body</tissue>
    </source>
</reference>
<feature type="region of interest" description="Disordered" evidence="1">
    <location>
        <begin position="42"/>
        <end position="61"/>
    </location>
</feature>
<gene>
    <name evidence="2" type="ORF">ALC53_06179</name>
</gene>
<feature type="compositionally biased region" description="Basic and acidic residues" evidence="1">
    <location>
        <begin position="11"/>
        <end position="25"/>
    </location>
</feature>
<keyword evidence="3" id="KW-1185">Reference proteome</keyword>
<proteinExistence type="predicted"/>
<evidence type="ECO:0000313" key="3">
    <source>
        <dbReference type="Proteomes" id="UP000078540"/>
    </source>
</evidence>
<sequence>MQRKKRRSERARREGGEKRRHDDRAINNTGRKKAIACNILLKSTNARARGRTTPSRDWPAG</sequence>
<evidence type="ECO:0000256" key="1">
    <source>
        <dbReference type="SAM" id="MobiDB-lite"/>
    </source>
</evidence>
<name>A0A195BH23_9HYME</name>
<protein>
    <submittedName>
        <fullName evidence="2">Uncharacterized protein</fullName>
    </submittedName>
</protein>
<feature type="compositionally biased region" description="Basic residues" evidence="1">
    <location>
        <begin position="1"/>
        <end position="10"/>
    </location>
</feature>
<feature type="region of interest" description="Disordered" evidence="1">
    <location>
        <begin position="1"/>
        <end position="31"/>
    </location>
</feature>
<dbReference type="AlphaFoldDB" id="A0A195BH23"/>
<dbReference type="Proteomes" id="UP000078540">
    <property type="component" value="Unassembled WGS sequence"/>
</dbReference>
<dbReference type="EMBL" id="KQ976490">
    <property type="protein sequence ID" value="KYM83447.1"/>
    <property type="molecule type" value="Genomic_DNA"/>
</dbReference>
<organism evidence="2 3">
    <name type="scientific">Atta colombica</name>
    <dbReference type="NCBI Taxonomy" id="520822"/>
    <lineage>
        <taxon>Eukaryota</taxon>
        <taxon>Metazoa</taxon>
        <taxon>Ecdysozoa</taxon>
        <taxon>Arthropoda</taxon>
        <taxon>Hexapoda</taxon>
        <taxon>Insecta</taxon>
        <taxon>Pterygota</taxon>
        <taxon>Neoptera</taxon>
        <taxon>Endopterygota</taxon>
        <taxon>Hymenoptera</taxon>
        <taxon>Apocrita</taxon>
        <taxon>Aculeata</taxon>
        <taxon>Formicoidea</taxon>
        <taxon>Formicidae</taxon>
        <taxon>Myrmicinae</taxon>
        <taxon>Atta</taxon>
    </lineage>
</organism>
<evidence type="ECO:0000313" key="2">
    <source>
        <dbReference type="EMBL" id="KYM83447.1"/>
    </source>
</evidence>
<accession>A0A195BH23</accession>